<keyword evidence="5 11" id="KW-0808">Transferase</keyword>
<evidence type="ECO:0000313" key="12">
    <source>
        <dbReference type="Proteomes" id="UP000570595"/>
    </source>
</evidence>
<keyword evidence="6 10" id="KW-0812">Transmembrane</keyword>
<sequence>MTMGLFLLACCIIGVLALLAYILYRPYTKSSRDLAVVMVLGDIGHSPRMQYHAVSLAEQAGLDVVLLGYPGSKPMKEVVSSRHIEVRHIRPFASTVAIPYIVYAACKLAFEGGQLLWILLFSIPRPKLLMVQTPPAIPTLMIASMVASLRRAKLIVDFHNLAYTILGEKLGERHWLVRLSRLYESFWASKCDYGLCVTHRMGGFLRDQWKVSHVVTCYDRPLRDRFRGRTAEGDREGLYQRLHLSYGVEEDLSDPKVVTMVSSTSWTPDEDFMMLLPGLLEIDYLLRKAGKILVFFITGKGPCKEAFVRAFDDLHLSNIRLYTPWLSVSDYPLLLGSVDVGISLHQSSSGLDLPMKVVDMLGAELPVMGRDFEAFGELGGTGADAAGVLTFNTSHDVTNLFNELLLQGRDSEKLRSSMMEKAREWRELDWSEQWAETVLPSAVNHKSVPDNLYLQGYGRQFGDKMTYSVGLSYGSGLLVGGTFGLLKGLQKGGATSKLRVNAVMNAMSTQGPALANQAAIITMYYVAFNGLVSWARGGKDDQFNAVGAGALSGALFKATSGSWIAVAKYSAASAVPTVFPSPAGLFGGRPCVRHATYSVPSHQQSQSVTHPTHRSSTDTISHELDMAKGHRGVPGVDTSKDGIPSGGGIVTSTEVLEFDNGDKGLRASFVPAMKVGVVACSQSSLYDPSVVRFLFHYPLAVWLTSLLEPLWGSKTLVKFIIITAFASGVFALLSRIVNYYVTRSQVIWFQPTATISGLDCALAIGVQQAFPTMRLLKIPHHRSIRAEHLPFTLLVIALIVALFCPVTSPAHHDVALTAGAFISGWVYIRYYMYFYFAQQRGDHSNEFRFAMLFPKVMRPYLDRICGGLYAITTRMCGNFRLRHGRSSSEILPSDMLYGPSATAQAQARSRALFSAATGQAATVATSAKREFEDRRKRALQFLDDNMGALSSREEHRRADLADRGREVVNHELETLEAGKAASPE</sequence>
<dbReference type="Gene3D" id="3.40.50.2000">
    <property type="entry name" value="Glycogen Phosphorylase B"/>
    <property type="match status" value="1"/>
</dbReference>
<name>A0A7J6M5T3_PEROL</name>
<feature type="transmembrane region" description="Helical" evidence="10">
    <location>
        <begin position="719"/>
        <end position="741"/>
    </location>
</feature>
<dbReference type="EMBL" id="JABAHT010000063">
    <property type="protein sequence ID" value="KAF4666938.1"/>
    <property type="molecule type" value="Genomic_DNA"/>
</dbReference>
<dbReference type="GO" id="GO:0005789">
    <property type="term" value="C:endoplasmic reticulum membrane"/>
    <property type="evidence" value="ECO:0007669"/>
    <property type="project" value="UniProtKB-SubCell"/>
</dbReference>
<dbReference type="Pfam" id="PF08551">
    <property type="entry name" value="DUF1751"/>
    <property type="match status" value="1"/>
</dbReference>
<evidence type="ECO:0000256" key="10">
    <source>
        <dbReference type="SAM" id="Phobius"/>
    </source>
</evidence>
<dbReference type="Pfam" id="PF02466">
    <property type="entry name" value="Tim17"/>
    <property type="match status" value="1"/>
</dbReference>
<comment type="caution">
    <text evidence="11">The sequence shown here is derived from an EMBL/GenBank/DDBJ whole genome shotgun (WGS) entry which is preliminary data.</text>
</comment>
<evidence type="ECO:0000313" key="11">
    <source>
        <dbReference type="EMBL" id="KAF4666938.1"/>
    </source>
</evidence>
<keyword evidence="9 10" id="KW-0472">Membrane</keyword>
<dbReference type="PANTHER" id="PTHR13036:SF0">
    <property type="entry name" value="CHITOBIOSYLDIPHOSPHODOLICHOL BETA-MANNOSYLTRANSFERASE"/>
    <property type="match status" value="1"/>
</dbReference>
<keyword evidence="8 10" id="KW-1133">Transmembrane helix</keyword>
<dbReference type="SUPFAM" id="SSF53756">
    <property type="entry name" value="UDP-Glycosyltransferase/glycogen phosphorylase"/>
    <property type="match status" value="1"/>
</dbReference>
<feature type="transmembrane region" description="Helical" evidence="10">
    <location>
        <begin position="791"/>
        <end position="808"/>
    </location>
</feature>
<accession>A0A7J6M5T3</accession>
<evidence type="ECO:0000256" key="5">
    <source>
        <dbReference type="ARBA" id="ARBA00022679"/>
    </source>
</evidence>
<protein>
    <submittedName>
        <fullName evidence="11">Mannosyltransferase</fullName>
    </submittedName>
</protein>
<evidence type="ECO:0000256" key="1">
    <source>
        <dbReference type="ARBA" id="ARBA00004141"/>
    </source>
</evidence>
<feature type="transmembrane region" description="Helical" evidence="10">
    <location>
        <begin position="814"/>
        <end position="836"/>
    </location>
</feature>
<feature type="transmembrane region" description="Helical" evidence="10">
    <location>
        <begin position="747"/>
        <end position="770"/>
    </location>
</feature>
<dbReference type="InterPro" id="IPR026051">
    <property type="entry name" value="ALG1-like"/>
</dbReference>
<evidence type="ECO:0000256" key="2">
    <source>
        <dbReference type="ARBA" id="ARBA00004389"/>
    </source>
</evidence>
<comment type="pathway">
    <text evidence="3">Protein modification; protein glycosylation.</text>
</comment>
<dbReference type="GO" id="GO:0000030">
    <property type="term" value="F:mannosyltransferase activity"/>
    <property type="evidence" value="ECO:0007669"/>
    <property type="project" value="InterPro"/>
</dbReference>
<evidence type="ECO:0000256" key="8">
    <source>
        <dbReference type="ARBA" id="ARBA00022989"/>
    </source>
</evidence>
<dbReference type="Proteomes" id="UP000570595">
    <property type="component" value="Unassembled WGS sequence"/>
</dbReference>
<keyword evidence="7" id="KW-0256">Endoplasmic reticulum</keyword>
<dbReference type="GO" id="GO:0006890">
    <property type="term" value="P:retrograde vesicle-mediated transport, Golgi to endoplasmic reticulum"/>
    <property type="evidence" value="ECO:0007669"/>
    <property type="project" value="InterPro"/>
</dbReference>
<dbReference type="PANTHER" id="PTHR13036">
    <property type="entry name" value="BETA1,4 MANNOSYLTRANSFERASE"/>
    <property type="match status" value="1"/>
</dbReference>
<dbReference type="InterPro" id="IPR013861">
    <property type="entry name" value="TMEM115/Pdh1/Rbl19"/>
</dbReference>
<evidence type="ECO:0000256" key="7">
    <source>
        <dbReference type="ARBA" id="ARBA00022824"/>
    </source>
</evidence>
<gene>
    <name evidence="11" type="primary">ALG1</name>
    <name evidence="11" type="ORF">FOZ61_009026</name>
</gene>
<evidence type="ECO:0000256" key="3">
    <source>
        <dbReference type="ARBA" id="ARBA00004922"/>
    </source>
</evidence>
<keyword evidence="4 11" id="KW-0328">Glycosyltransferase</keyword>
<dbReference type="OrthoDB" id="614844at2759"/>
<dbReference type="AlphaFoldDB" id="A0A7J6M5T3"/>
<evidence type="ECO:0000256" key="6">
    <source>
        <dbReference type="ARBA" id="ARBA00022692"/>
    </source>
</evidence>
<reference evidence="11 12" key="1">
    <citation type="submission" date="2020-04" db="EMBL/GenBank/DDBJ databases">
        <title>Perkinsus olseni comparative genomics.</title>
        <authorList>
            <person name="Bogema D.R."/>
        </authorList>
    </citation>
    <scope>NUCLEOTIDE SEQUENCE [LARGE SCALE GENOMIC DNA]</scope>
    <source>
        <strain evidence="11">ATCC PRA-179</strain>
    </source>
</reference>
<proteinExistence type="predicted"/>
<comment type="subcellular location">
    <subcellularLocation>
        <location evidence="2">Endoplasmic reticulum membrane</location>
        <topology evidence="2">Single-pass membrane protein</topology>
    </subcellularLocation>
    <subcellularLocation>
        <location evidence="1">Membrane</location>
        <topology evidence="1">Multi-pass membrane protein</topology>
    </subcellularLocation>
</comment>
<organism evidence="11 12">
    <name type="scientific">Perkinsus olseni</name>
    <name type="common">Perkinsus atlanticus</name>
    <dbReference type="NCBI Taxonomy" id="32597"/>
    <lineage>
        <taxon>Eukaryota</taxon>
        <taxon>Sar</taxon>
        <taxon>Alveolata</taxon>
        <taxon>Perkinsozoa</taxon>
        <taxon>Perkinsea</taxon>
        <taxon>Perkinsida</taxon>
        <taxon>Perkinsidae</taxon>
        <taxon>Perkinsus</taxon>
    </lineage>
</organism>
<evidence type="ECO:0000256" key="4">
    <source>
        <dbReference type="ARBA" id="ARBA00022676"/>
    </source>
</evidence>
<evidence type="ECO:0000256" key="9">
    <source>
        <dbReference type="ARBA" id="ARBA00023136"/>
    </source>
</evidence>